<evidence type="ECO:0000259" key="2">
    <source>
        <dbReference type="Pfam" id="PF07885"/>
    </source>
</evidence>
<feature type="transmembrane region" description="Helical" evidence="1">
    <location>
        <begin position="87"/>
        <end position="106"/>
    </location>
</feature>
<feature type="transmembrane region" description="Helical" evidence="1">
    <location>
        <begin position="47"/>
        <end position="75"/>
    </location>
</feature>
<dbReference type="Gene3D" id="1.10.287.70">
    <property type="match status" value="1"/>
</dbReference>
<evidence type="ECO:0000256" key="1">
    <source>
        <dbReference type="SAM" id="Phobius"/>
    </source>
</evidence>
<keyword evidence="1" id="KW-0472">Membrane</keyword>
<dbReference type="SUPFAM" id="SSF81324">
    <property type="entry name" value="Voltage-gated potassium channels"/>
    <property type="match status" value="1"/>
</dbReference>
<evidence type="ECO:0000313" key="3">
    <source>
        <dbReference type="EMBL" id="SFN55180.1"/>
    </source>
</evidence>
<accession>A0A1I4ZYJ0</accession>
<gene>
    <name evidence="3" type="ORF">SAMN04487989_1011184</name>
</gene>
<dbReference type="OrthoDB" id="9799090at2"/>
<dbReference type="Proteomes" id="UP000198705">
    <property type="component" value="Unassembled WGS sequence"/>
</dbReference>
<dbReference type="STRING" id="649333.SAMN04487989_1011184"/>
<evidence type="ECO:0000313" key="4">
    <source>
        <dbReference type="Proteomes" id="UP000198705"/>
    </source>
</evidence>
<reference evidence="4" key="1">
    <citation type="submission" date="2016-10" db="EMBL/GenBank/DDBJ databases">
        <authorList>
            <person name="Varghese N."/>
            <person name="Submissions S."/>
        </authorList>
    </citation>
    <scope>NUCLEOTIDE SEQUENCE [LARGE SCALE GENOMIC DNA]</scope>
    <source>
        <strain evidence="4">DSM 23925</strain>
    </source>
</reference>
<dbReference type="RefSeq" id="WP_092206673.1">
    <property type="nucleotide sequence ID" value="NZ_FOVN01000001.1"/>
</dbReference>
<organism evidence="3 4">
    <name type="scientific">Bizionia echini</name>
    <dbReference type="NCBI Taxonomy" id="649333"/>
    <lineage>
        <taxon>Bacteria</taxon>
        <taxon>Pseudomonadati</taxon>
        <taxon>Bacteroidota</taxon>
        <taxon>Flavobacteriia</taxon>
        <taxon>Flavobacteriales</taxon>
        <taxon>Flavobacteriaceae</taxon>
        <taxon>Bizionia</taxon>
    </lineage>
</organism>
<keyword evidence="1" id="KW-0812">Transmembrane</keyword>
<dbReference type="Pfam" id="PF07885">
    <property type="entry name" value="Ion_trans_2"/>
    <property type="match status" value="1"/>
</dbReference>
<feature type="transmembrane region" description="Helical" evidence="1">
    <location>
        <begin position="6"/>
        <end position="26"/>
    </location>
</feature>
<dbReference type="AlphaFoldDB" id="A0A1I4ZYJ0"/>
<feature type="transmembrane region" description="Helical" evidence="1">
    <location>
        <begin position="118"/>
        <end position="140"/>
    </location>
</feature>
<keyword evidence="1" id="KW-1133">Transmembrane helix</keyword>
<sequence length="150" mass="16991">MLLALVLGSLIITINVGIQAIANTIWLKRIAPIFQKKEKLYPSKKILRLLSTSFLFFTFLHGLQTIIWAITYILIPDTNGAFANFTEAWYFSLATFTSLGFGDIVLIGDWRILSGIEAINGIMLIVWTTAMMYSLIQYIFKGLITKKINH</sequence>
<name>A0A1I4ZYJ0_9FLAO</name>
<dbReference type="EMBL" id="FOVN01000001">
    <property type="protein sequence ID" value="SFN55180.1"/>
    <property type="molecule type" value="Genomic_DNA"/>
</dbReference>
<proteinExistence type="predicted"/>
<protein>
    <submittedName>
        <fullName evidence="3">Ion channel</fullName>
    </submittedName>
</protein>
<feature type="domain" description="Potassium channel" evidence="2">
    <location>
        <begin position="66"/>
        <end position="136"/>
    </location>
</feature>
<dbReference type="InterPro" id="IPR013099">
    <property type="entry name" value="K_chnl_dom"/>
</dbReference>
<keyword evidence="4" id="KW-1185">Reference proteome</keyword>